<keyword evidence="1" id="KW-0614">Plasmid</keyword>
<reference evidence="1 2" key="1">
    <citation type="submission" date="2017-06" db="EMBL/GenBank/DDBJ databases">
        <title>Genome sequencing of cyanobaciteial culture collection at National Institute for Environmental Studies (NIES).</title>
        <authorList>
            <person name="Hirose Y."/>
            <person name="Shimura Y."/>
            <person name="Fujisawa T."/>
            <person name="Nakamura Y."/>
            <person name="Kawachi M."/>
        </authorList>
    </citation>
    <scope>NUCLEOTIDE SEQUENCE [LARGE SCALE GENOMIC DNA]</scope>
    <source>
        <strain evidence="1 2">NIES-23</strain>
        <plasmid evidence="2">Plasmid Plasmid1 dna</plasmid>
    </source>
</reference>
<evidence type="ECO:0000313" key="2">
    <source>
        <dbReference type="Proteomes" id="UP000217507"/>
    </source>
</evidence>
<dbReference type="Proteomes" id="UP000217507">
    <property type="component" value="Plasmid Plasmid1 dna"/>
</dbReference>
<gene>
    <name evidence="1" type="ORF">NIES23_56910</name>
</gene>
<dbReference type="AlphaFoldDB" id="A0A1Z4KVH0"/>
<protein>
    <submittedName>
        <fullName evidence="1">Uncharacterized protein</fullName>
    </submittedName>
</protein>
<geneLocation type="plasmid" evidence="1">
    <name>plasmid1</name>
</geneLocation>
<dbReference type="EMBL" id="AP018217">
    <property type="protein sequence ID" value="BAY72863.1"/>
    <property type="molecule type" value="Genomic_DNA"/>
</dbReference>
<organism evidence="1 2">
    <name type="scientific">Trichormus variabilis NIES-23</name>
    <dbReference type="NCBI Taxonomy" id="1973479"/>
    <lineage>
        <taxon>Bacteria</taxon>
        <taxon>Bacillati</taxon>
        <taxon>Cyanobacteriota</taxon>
        <taxon>Cyanophyceae</taxon>
        <taxon>Nostocales</taxon>
        <taxon>Nostocaceae</taxon>
        <taxon>Trichormus</taxon>
    </lineage>
</organism>
<proteinExistence type="predicted"/>
<accession>A0A1Z4KVH0</accession>
<sequence length="51" mass="5731">MYSHDPHLVCAVHPSGVEGNICIDFRPNTNTQAEELWQPEGATYYNGELIL</sequence>
<evidence type="ECO:0000313" key="1">
    <source>
        <dbReference type="EMBL" id="BAY72863.1"/>
    </source>
</evidence>
<name>A0A1Z4KVH0_ANAVA</name>